<dbReference type="Proteomes" id="UP000534783">
    <property type="component" value="Unassembled WGS sequence"/>
</dbReference>
<keyword evidence="2" id="KW-1185">Reference proteome</keyword>
<organism evidence="1 2">
    <name type="scientific">Candidatus Manganitrophus noduliformans</name>
    <dbReference type="NCBI Taxonomy" id="2606439"/>
    <lineage>
        <taxon>Bacteria</taxon>
        <taxon>Pseudomonadati</taxon>
        <taxon>Nitrospirota</taxon>
        <taxon>Nitrospiria</taxon>
        <taxon>Candidatus Troglogloeales</taxon>
        <taxon>Candidatus Manganitrophaceae</taxon>
        <taxon>Candidatus Manganitrophus</taxon>
    </lineage>
</organism>
<dbReference type="EMBL" id="VTOW01000003">
    <property type="protein sequence ID" value="NKE72172.1"/>
    <property type="molecule type" value="Genomic_DNA"/>
</dbReference>
<evidence type="ECO:0000313" key="1">
    <source>
        <dbReference type="EMBL" id="NKE72172.1"/>
    </source>
</evidence>
<accession>A0A7X6DRZ8</accession>
<proteinExistence type="predicted"/>
<reference evidence="1 2" key="1">
    <citation type="journal article" date="2020" name="Nature">
        <title>Bacterial chemolithoautotrophy via manganese oxidation.</title>
        <authorList>
            <person name="Yu H."/>
            <person name="Leadbetter J.R."/>
        </authorList>
    </citation>
    <scope>NUCLEOTIDE SEQUENCE [LARGE SCALE GENOMIC DNA]</scope>
    <source>
        <strain evidence="1 2">Mn-1</strain>
    </source>
</reference>
<name>A0A7X6DRZ8_9BACT</name>
<protein>
    <submittedName>
        <fullName evidence="1">Uncharacterized protein</fullName>
    </submittedName>
</protein>
<sequence length="223" mass="24769">MPRHCSPSASGEKTIKPNDLSESIITAVVHSKLNEVSVDIAEIGLDTFLDEGVLREVPLIGSIVNIVRSGFSIRDKLFIRKLCTFLIPLSNIPEQEKEKFAGKLDTDPKLKRKVGDNLILLLDRLDDLEKPQFLADAFKAYIRGDISYEDFRRLSSAIDIAFIDDLGTLTSVKEHASYDLLHRLTRAGLAETARSTPTTFGETDIGVVLSELGRLYIRVLGAR</sequence>
<gene>
    <name evidence="1" type="ORF">MNODULE_15595</name>
</gene>
<dbReference type="AlphaFoldDB" id="A0A7X6DRZ8"/>
<comment type="caution">
    <text evidence="1">The sequence shown here is derived from an EMBL/GenBank/DDBJ whole genome shotgun (WGS) entry which is preliminary data.</text>
</comment>
<evidence type="ECO:0000313" key="2">
    <source>
        <dbReference type="Proteomes" id="UP000534783"/>
    </source>
</evidence>
<dbReference type="RefSeq" id="WP_168061598.1">
    <property type="nucleotide sequence ID" value="NZ_VTOW01000003.1"/>
</dbReference>